<evidence type="ECO:0000313" key="3">
    <source>
        <dbReference type="Proteomes" id="UP000762676"/>
    </source>
</evidence>
<feature type="compositionally biased region" description="Polar residues" evidence="1">
    <location>
        <begin position="1029"/>
        <end position="1042"/>
    </location>
</feature>
<evidence type="ECO:0000256" key="1">
    <source>
        <dbReference type="SAM" id="MobiDB-lite"/>
    </source>
</evidence>
<proteinExistence type="predicted"/>
<feature type="compositionally biased region" description="Low complexity" evidence="1">
    <location>
        <begin position="642"/>
        <end position="655"/>
    </location>
</feature>
<evidence type="ECO:0000313" key="2">
    <source>
        <dbReference type="EMBL" id="GFS24383.1"/>
    </source>
</evidence>
<sequence>MDPHPSPQNPFDIMVTALAAQNQLMNRPNRHISYINTAHTVPFRPLNVQAQQIPPAVAVSFPQTPQPADQQHQIQSVPLHSPFPIAQAGIPTYQHQYPHQQQQQQQSLTPMVMGNAIAPQNAFLILPSYHQSHTSPCVGTSFTPQMQFSPPPVSVHYSAYSSNNPTSTAPQPPPYPGRIPTHLPPPPVTRFPSHSNRPPFGGNRAPAQIGIPVLPAPRPSVFPQIAVPGNSYNSTYGNGPLTPVGHLETVSIKNADKPGYYYQPVAPGEPSLVGYNPPLQPLTGVLRNNMSVASMVKFPQPTFQEPVQDQQLMANQQAIQSRTSTNQIAGGYQSGSYHPHFETPEVNVTQTIRIPYDTTSGEAGKQKHYERQHSSPELYNASSGVITEKSTGFEKDIQGTGIAEPKGAGHFGFNQEIAETSAFISHSATGNTAHYQQTPTPYIPHNAPSKYFNHQQTSAENVPHNAPGNVYHQQQTPAENVPHNAHAPGNVYHQQHTSTLNVPHKAPGNVYHQQQTPAENVPHNAPGNVYQHQQTPTKNVPHNAPSKFFNHQQTSAENVPHNAPSNVYHHQQTPTKNVPHNAPSNVYHHKQTPTKNVPHNAHAPGNVYHQQQTPTKNIPHKSPVNVFQGQQTPTPYYSQNASTVSKKSSSSPDVSGQRVLETSFEKSVEKDIDFLLDEDSGTELQNEASGFTALTVNLNKVDTGNLTSEQIAPDVLKSGLQETPSVNIMKINPYMQNSLIAQSSPLSGEDLALTRLREPANEVSFDSQHISTVPQCSPSGRKSPGGVPFTPDVSQEDWHNAPYSWSEKSKYSRQVGAHLEKSRAARELLLEQVDCSEPDFSQSHKGYRHSRDQGYRHSRDQGYRHLPDEENYRHAQDQESFLYPPDQESVRLPPDQDGNIPQPDSELPELRDVAEEYFGELHKLDSGESVSVNLTGAASAVAAASSDIDKSWHLDHEEFPPLMVAGTYKRGSELLLNSHGRPLSDSQGKLLSHSQGKPLTHSEGKPLSHSQGKLSPTKKAKFSPGDAKVTSSTCGEEVTSTLADRARRRITTDTGGGTGQQPLRE</sequence>
<feature type="region of interest" description="Disordered" evidence="1">
    <location>
        <begin position="976"/>
        <end position="1065"/>
    </location>
</feature>
<feature type="region of interest" description="Disordered" evidence="1">
    <location>
        <begin position="885"/>
        <end position="912"/>
    </location>
</feature>
<feature type="compositionally biased region" description="Polar residues" evidence="1">
    <location>
        <begin position="764"/>
        <end position="780"/>
    </location>
</feature>
<feature type="compositionally biased region" description="Basic and acidic residues" evidence="1">
    <location>
        <begin position="849"/>
        <end position="863"/>
    </location>
</feature>
<feature type="compositionally biased region" description="Polar residues" evidence="1">
    <location>
        <begin position="630"/>
        <end position="641"/>
    </location>
</feature>
<gene>
    <name evidence="2" type="ORF">ElyMa_005156000</name>
</gene>
<feature type="region of interest" description="Disordered" evidence="1">
    <location>
        <begin position="763"/>
        <end position="795"/>
    </location>
</feature>
<protein>
    <submittedName>
        <fullName evidence="2">Uncharacterized protein</fullName>
    </submittedName>
</protein>
<reference evidence="2 3" key="1">
    <citation type="journal article" date="2021" name="Elife">
        <title>Chloroplast acquisition without the gene transfer in kleptoplastic sea slugs, Plakobranchus ocellatus.</title>
        <authorList>
            <person name="Maeda T."/>
            <person name="Takahashi S."/>
            <person name="Yoshida T."/>
            <person name="Shimamura S."/>
            <person name="Takaki Y."/>
            <person name="Nagai Y."/>
            <person name="Toyoda A."/>
            <person name="Suzuki Y."/>
            <person name="Arimoto A."/>
            <person name="Ishii H."/>
            <person name="Satoh N."/>
            <person name="Nishiyama T."/>
            <person name="Hasebe M."/>
            <person name="Maruyama T."/>
            <person name="Minagawa J."/>
            <person name="Obokata J."/>
            <person name="Shigenobu S."/>
        </authorList>
    </citation>
    <scope>NUCLEOTIDE SEQUENCE [LARGE SCALE GENOMIC DNA]</scope>
</reference>
<dbReference type="AlphaFoldDB" id="A0AAV4JRQ3"/>
<accession>A0AAV4JRQ3</accession>
<feature type="region of interest" description="Disordered" evidence="1">
    <location>
        <begin position="838"/>
        <end position="863"/>
    </location>
</feature>
<comment type="caution">
    <text evidence="2">The sequence shown here is derived from an EMBL/GenBank/DDBJ whole genome shotgun (WGS) entry which is preliminary data.</text>
</comment>
<feature type="region of interest" description="Disordered" evidence="1">
    <location>
        <begin position="630"/>
        <end position="658"/>
    </location>
</feature>
<dbReference type="Proteomes" id="UP000762676">
    <property type="component" value="Unassembled WGS sequence"/>
</dbReference>
<organism evidence="2 3">
    <name type="scientific">Elysia marginata</name>
    <dbReference type="NCBI Taxonomy" id="1093978"/>
    <lineage>
        <taxon>Eukaryota</taxon>
        <taxon>Metazoa</taxon>
        <taxon>Spiralia</taxon>
        <taxon>Lophotrochozoa</taxon>
        <taxon>Mollusca</taxon>
        <taxon>Gastropoda</taxon>
        <taxon>Heterobranchia</taxon>
        <taxon>Euthyneura</taxon>
        <taxon>Panpulmonata</taxon>
        <taxon>Sacoglossa</taxon>
        <taxon>Placobranchoidea</taxon>
        <taxon>Plakobranchidae</taxon>
        <taxon>Elysia</taxon>
    </lineage>
</organism>
<keyword evidence="3" id="KW-1185">Reference proteome</keyword>
<name>A0AAV4JRQ3_9GAST</name>
<feature type="compositionally biased region" description="Polar residues" evidence="1">
    <location>
        <begin position="984"/>
        <end position="997"/>
    </location>
</feature>
<dbReference type="EMBL" id="BMAT01010331">
    <property type="protein sequence ID" value="GFS24383.1"/>
    <property type="molecule type" value="Genomic_DNA"/>
</dbReference>